<dbReference type="Pfam" id="PF00499">
    <property type="entry name" value="Oxidored_q3"/>
    <property type="match status" value="1"/>
</dbReference>
<keyword evidence="4" id="KW-0812">Transmembrane</keyword>
<keyword evidence="4" id="KW-1133">Transmembrane helix</keyword>
<evidence type="ECO:0000313" key="5">
    <source>
        <dbReference type="EMBL" id="VVC75218.1"/>
    </source>
</evidence>
<comment type="subunit">
    <text evidence="3">Composed of 13 different subunits. Subunits NuoA, H, J, K, L, M, N constitute the membrane sector of the complex.</text>
</comment>
<dbReference type="RefSeq" id="WP_148338312.1">
    <property type="nucleotide sequence ID" value="NZ_LR699119.1"/>
</dbReference>
<dbReference type="NCBIfam" id="NF005164">
    <property type="entry name" value="PRK06638.1-4"/>
    <property type="match status" value="1"/>
</dbReference>
<dbReference type="InterPro" id="IPR001457">
    <property type="entry name" value="NADH_UbQ/plastoQ_OxRdtase_su6"/>
</dbReference>
<dbReference type="GO" id="GO:0008137">
    <property type="term" value="F:NADH dehydrogenase (ubiquinone) activity"/>
    <property type="evidence" value="ECO:0007669"/>
    <property type="project" value="UniProtKB-UniRule"/>
</dbReference>
<dbReference type="OrthoDB" id="9795409at2"/>
<feature type="transmembrane region" description="Helical" evidence="4">
    <location>
        <begin position="145"/>
        <end position="166"/>
    </location>
</feature>
<dbReference type="InterPro" id="IPR042106">
    <property type="entry name" value="Nuo/plastoQ_OxRdtase_6_NuoJ"/>
</dbReference>
<evidence type="ECO:0000256" key="4">
    <source>
        <dbReference type="RuleBase" id="RU004429"/>
    </source>
</evidence>
<feature type="transmembrane region" description="Helical" evidence="4">
    <location>
        <begin position="92"/>
        <end position="116"/>
    </location>
</feature>
<gene>
    <name evidence="5" type="primary">nuoJ</name>
    <name evidence="5" type="ORF">AQUSIP_05060</name>
</gene>
<dbReference type="PANTHER" id="PTHR33269:SF17">
    <property type="entry name" value="NADH-UBIQUINONE OXIDOREDUCTASE CHAIN 6"/>
    <property type="match status" value="1"/>
</dbReference>
<dbReference type="Gene3D" id="1.20.120.1200">
    <property type="entry name" value="NADH-ubiquinone/plastoquinone oxidoreductase chain 6, subunit NuoJ"/>
    <property type="match status" value="1"/>
</dbReference>
<accession>A0A5E4PFE9</accession>
<dbReference type="KEGG" id="asip:AQUSIP_05060"/>
<proteinExistence type="inferred from homology"/>
<keyword evidence="4" id="KW-1003">Cell membrane</keyword>
<evidence type="ECO:0000256" key="1">
    <source>
        <dbReference type="ARBA" id="ARBA00005698"/>
    </source>
</evidence>
<organism evidence="5 6">
    <name type="scientific">Aquicella siphonis</name>
    <dbReference type="NCBI Taxonomy" id="254247"/>
    <lineage>
        <taxon>Bacteria</taxon>
        <taxon>Pseudomonadati</taxon>
        <taxon>Pseudomonadota</taxon>
        <taxon>Gammaproteobacteria</taxon>
        <taxon>Legionellales</taxon>
        <taxon>Coxiellaceae</taxon>
        <taxon>Aquicella</taxon>
    </lineage>
</organism>
<keyword evidence="6" id="KW-1185">Reference proteome</keyword>
<evidence type="ECO:0000256" key="3">
    <source>
        <dbReference type="ARBA" id="ARBA00025811"/>
    </source>
</evidence>
<feature type="transmembrane region" description="Helical" evidence="4">
    <location>
        <begin position="6"/>
        <end position="26"/>
    </location>
</feature>
<dbReference type="EMBL" id="LR699119">
    <property type="protein sequence ID" value="VVC75218.1"/>
    <property type="molecule type" value="Genomic_DNA"/>
</dbReference>
<keyword evidence="4" id="KW-0520">NAD</keyword>
<evidence type="ECO:0000313" key="6">
    <source>
        <dbReference type="Proteomes" id="UP000324194"/>
    </source>
</evidence>
<dbReference type="Proteomes" id="UP000324194">
    <property type="component" value="Chromosome 1"/>
</dbReference>
<evidence type="ECO:0000256" key="2">
    <source>
        <dbReference type="ARBA" id="ARBA00019907"/>
    </source>
</evidence>
<name>A0A5E4PFE9_9COXI</name>
<dbReference type="GO" id="GO:0005886">
    <property type="term" value="C:plasma membrane"/>
    <property type="evidence" value="ECO:0007669"/>
    <property type="project" value="UniProtKB-SubCell"/>
</dbReference>
<keyword evidence="4" id="KW-0874">Quinone</keyword>
<reference evidence="5 6" key="1">
    <citation type="submission" date="2019-08" db="EMBL/GenBank/DDBJ databases">
        <authorList>
            <person name="Guy L."/>
        </authorList>
    </citation>
    <scope>NUCLEOTIDE SEQUENCE [LARGE SCALE GENOMIC DNA]</scope>
    <source>
        <strain evidence="5 6">SGT-108</strain>
    </source>
</reference>
<comment type="catalytic activity">
    <reaction evidence="4">
        <text>a quinone + NADH + 5 H(+)(in) = a quinol + NAD(+) + 4 H(+)(out)</text>
        <dbReference type="Rhea" id="RHEA:57888"/>
        <dbReference type="ChEBI" id="CHEBI:15378"/>
        <dbReference type="ChEBI" id="CHEBI:24646"/>
        <dbReference type="ChEBI" id="CHEBI:57540"/>
        <dbReference type="ChEBI" id="CHEBI:57945"/>
        <dbReference type="ChEBI" id="CHEBI:132124"/>
    </reaction>
</comment>
<dbReference type="AlphaFoldDB" id="A0A5E4PFE9"/>
<comment type="similarity">
    <text evidence="1 4">Belongs to the complex I subunit 6 family.</text>
</comment>
<sequence length="205" mass="22581">MLTPLHVIFYIFAAIAVCSAFAVISVRNPVRSVLSLVVTFFSMAGIWMMLRAEFLSLILLLVYVGAVMTLFLFVVMMLNIDVEYKRSGFVRYLPFGVILVLLLAGLTIAAVGPRYFGLSQMPVPLPEPADYSNIRQLGSLLYTEYAYPFEIAGVLLLAAIVAAITLTHRGPVKRKAQNVAEQLAVRPEDSVRLIKMAAEPKQKGA</sequence>
<keyword evidence="4" id="KW-0472">Membrane</keyword>
<dbReference type="EC" id="7.1.1.-" evidence="4"/>
<protein>
    <recommendedName>
        <fullName evidence="2 4">NADH-quinone oxidoreductase subunit J</fullName>
        <ecNumber evidence="4">7.1.1.-</ecNumber>
    </recommendedName>
</protein>
<feature type="transmembrane region" description="Helical" evidence="4">
    <location>
        <begin position="33"/>
        <end position="50"/>
    </location>
</feature>
<comment type="function">
    <text evidence="4">NDH-1 shuttles electrons from NADH, via FMN and iron-sulfur (Fe-S) centers, to quinones in the respiratory chain. Couples the redox reaction to proton translocation (for every two electrons transferred, four hydrogen ions are translocated across the cytoplasmic membrane), and thus conserves the redox energy in a proton gradient.</text>
</comment>
<dbReference type="GO" id="GO:0048038">
    <property type="term" value="F:quinone binding"/>
    <property type="evidence" value="ECO:0007669"/>
    <property type="project" value="UniProtKB-UniRule"/>
</dbReference>
<feature type="transmembrane region" description="Helical" evidence="4">
    <location>
        <begin position="56"/>
        <end position="80"/>
    </location>
</feature>
<dbReference type="PANTHER" id="PTHR33269">
    <property type="entry name" value="NADH-UBIQUINONE OXIDOREDUCTASE CHAIN 6"/>
    <property type="match status" value="1"/>
</dbReference>
<comment type="subcellular location">
    <subcellularLocation>
        <location evidence="4">Cell membrane</location>
        <topology evidence="4">Multi-pass membrane protein</topology>
    </subcellularLocation>
</comment>